<proteinExistence type="predicted"/>
<feature type="region of interest" description="Disordered" evidence="1">
    <location>
        <begin position="28"/>
        <end position="57"/>
    </location>
</feature>
<feature type="region of interest" description="Disordered" evidence="1">
    <location>
        <begin position="90"/>
        <end position="163"/>
    </location>
</feature>
<gene>
    <name evidence="4" type="ORF">HNR19_000077</name>
</gene>
<evidence type="ECO:0000313" key="4">
    <source>
        <dbReference type="EMBL" id="NYI99378.1"/>
    </source>
</evidence>
<feature type="transmembrane region" description="Helical" evidence="2">
    <location>
        <begin position="62"/>
        <end position="84"/>
    </location>
</feature>
<dbReference type="EMBL" id="JACCFP010000001">
    <property type="protein sequence ID" value="NYI99378.1"/>
    <property type="molecule type" value="Genomic_DNA"/>
</dbReference>
<keyword evidence="2" id="KW-0812">Transmembrane</keyword>
<name>A0A853BVS2_9ACTN</name>
<sequence>MTSPGWYPDPAGQPNAYRYWNGQAWTQDVTYGQAGPGQGYGAPVPPTPPPPPPGAKGGAGKVVALVVAGVVLLAALGTGAFFLVRSLADDGDETASDDTSESVEPTESETGATDDTPSPTESTETAEPTDDETSGGIDVGPTREQCSGGAPDPGRLQASASTLTGGGLTIPSLTDQGYSPDASVALAFTWADSYQVSYKVIESAGESWIANYGVGALPRANGFESPQQAAEVVLQCMTSSDMYQGYSGTTDLDVGPVTVDGHDAYSILTEVRVDNPDVQAEGDVAQVVVVDTGDPESYGLYISVVPIGDQAEINRQAQVFDQIDVR</sequence>
<comment type="caution">
    <text evidence="4">The sequence shown here is derived from an EMBL/GenBank/DDBJ whole genome shotgun (WGS) entry which is preliminary data.</text>
</comment>
<evidence type="ECO:0000256" key="2">
    <source>
        <dbReference type="SAM" id="Phobius"/>
    </source>
</evidence>
<reference evidence="4 5" key="1">
    <citation type="submission" date="2020-07" db="EMBL/GenBank/DDBJ databases">
        <title>Sequencing the genomes of 1000 actinobacteria strains.</title>
        <authorList>
            <person name="Klenk H.-P."/>
        </authorList>
    </citation>
    <scope>NUCLEOTIDE SEQUENCE [LARGE SCALE GENOMIC DNA]</scope>
    <source>
        <strain evidence="4 5">DSM 103833</strain>
    </source>
</reference>
<evidence type="ECO:0000256" key="1">
    <source>
        <dbReference type="SAM" id="MobiDB-lite"/>
    </source>
</evidence>
<protein>
    <recommendedName>
        <fullName evidence="3">DUF2510 domain-containing protein</fullName>
    </recommendedName>
</protein>
<keyword evidence="2" id="KW-1133">Transmembrane helix</keyword>
<dbReference type="Proteomes" id="UP000530424">
    <property type="component" value="Unassembled WGS sequence"/>
</dbReference>
<feature type="compositionally biased region" description="Low complexity" evidence="1">
    <location>
        <begin position="108"/>
        <end position="126"/>
    </location>
</feature>
<accession>A0A853BVS2</accession>
<dbReference type="RefSeq" id="WP_179666035.1">
    <property type="nucleotide sequence ID" value="NZ_JACCFP010000001.1"/>
</dbReference>
<keyword evidence="5" id="KW-1185">Reference proteome</keyword>
<evidence type="ECO:0000259" key="3">
    <source>
        <dbReference type="Pfam" id="PF10708"/>
    </source>
</evidence>
<dbReference type="InterPro" id="IPR018929">
    <property type="entry name" value="DUF2510"/>
</dbReference>
<feature type="compositionally biased region" description="Acidic residues" evidence="1">
    <location>
        <begin position="90"/>
        <end position="107"/>
    </location>
</feature>
<organism evidence="4 5">
    <name type="scientific">Nocardioides thalensis</name>
    <dbReference type="NCBI Taxonomy" id="1914755"/>
    <lineage>
        <taxon>Bacteria</taxon>
        <taxon>Bacillati</taxon>
        <taxon>Actinomycetota</taxon>
        <taxon>Actinomycetes</taxon>
        <taxon>Propionibacteriales</taxon>
        <taxon>Nocardioidaceae</taxon>
        <taxon>Nocardioides</taxon>
    </lineage>
</organism>
<dbReference type="Pfam" id="PF10708">
    <property type="entry name" value="DUF2510"/>
    <property type="match status" value="1"/>
</dbReference>
<keyword evidence="2" id="KW-0472">Membrane</keyword>
<dbReference type="AlphaFoldDB" id="A0A853BVS2"/>
<feature type="domain" description="DUF2510" evidence="3">
    <location>
        <begin position="4"/>
        <end position="38"/>
    </location>
</feature>
<feature type="compositionally biased region" description="Pro residues" evidence="1">
    <location>
        <begin position="43"/>
        <end position="54"/>
    </location>
</feature>
<evidence type="ECO:0000313" key="5">
    <source>
        <dbReference type="Proteomes" id="UP000530424"/>
    </source>
</evidence>